<evidence type="ECO:0000313" key="1">
    <source>
        <dbReference type="EMBL" id="KAJ8382109.1"/>
    </source>
</evidence>
<evidence type="ECO:0000313" key="2">
    <source>
        <dbReference type="Proteomes" id="UP001152622"/>
    </source>
</evidence>
<gene>
    <name evidence="1" type="ORF">SKAU_G00028870</name>
</gene>
<dbReference type="Proteomes" id="UP001152622">
    <property type="component" value="Chromosome 1"/>
</dbReference>
<organism evidence="1 2">
    <name type="scientific">Synaphobranchus kaupii</name>
    <name type="common">Kaup's arrowtooth eel</name>
    <dbReference type="NCBI Taxonomy" id="118154"/>
    <lineage>
        <taxon>Eukaryota</taxon>
        <taxon>Metazoa</taxon>
        <taxon>Chordata</taxon>
        <taxon>Craniata</taxon>
        <taxon>Vertebrata</taxon>
        <taxon>Euteleostomi</taxon>
        <taxon>Actinopterygii</taxon>
        <taxon>Neopterygii</taxon>
        <taxon>Teleostei</taxon>
        <taxon>Anguilliformes</taxon>
        <taxon>Synaphobranchidae</taxon>
        <taxon>Synaphobranchus</taxon>
    </lineage>
</organism>
<reference evidence="1" key="1">
    <citation type="journal article" date="2023" name="Science">
        <title>Genome structures resolve the early diversification of teleost fishes.</title>
        <authorList>
            <person name="Parey E."/>
            <person name="Louis A."/>
            <person name="Montfort J."/>
            <person name="Bouchez O."/>
            <person name="Roques C."/>
            <person name="Iampietro C."/>
            <person name="Lluch J."/>
            <person name="Castinel A."/>
            <person name="Donnadieu C."/>
            <person name="Desvignes T."/>
            <person name="Floi Bucao C."/>
            <person name="Jouanno E."/>
            <person name="Wen M."/>
            <person name="Mejri S."/>
            <person name="Dirks R."/>
            <person name="Jansen H."/>
            <person name="Henkel C."/>
            <person name="Chen W.J."/>
            <person name="Zahm M."/>
            <person name="Cabau C."/>
            <person name="Klopp C."/>
            <person name="Thompson A.W."/>
            <person name="Robinson-Rechavi M."/>
            <person name="Braasch I."/>
            <person name="Lecointre G."/>
            <person name="Bobe J."/>
            <person name="Postlethwait J.H."/>
            <person name="Berthelot C."/>
            <person name="Roest Crollius H."/>
            <person name="Guiguen Y."/>
        </authorList>
    </citation>
    <scope>NUCLEOTIDE SEQUENCE</scope>
    <source>
        <strain evidence="1">WJC10195</strain>
    </source>
</reference>
<dbReference type="AlphaFoldDB" id="A0A9Q1JFS6"/>
<dbReference type="EMBL" id="JAINUF010000001">
    <property type="protein sequence ID" value="KAJ8382109.1"/>
    <property type="molecule type" value="Genomic_DNA"/>
</dbReference>
<protein>
    <submittedName>
        <fullName evidence="1">Uncharacterized protein</fullName>
    </submittedName>
</protein>
<proteinExistence type="predicted"/>
<accession>A0A9Q1JFS6</accession>
<comment type="caution">
    <text evidence="1">The sequence shown here is derived from an EMBL/GenBank/DDBJ whole genome shotgun (WGS) entry which is preliminary data.</text>
</comment>
<keyword evidence="2" id="KW-1185">Reference proteome</keyword>
<name>A0A9Q1JFS6_SYNKA</name>
<sequence length="121" mass="13678">MRRSRRPASSPRSTEFRCSWDDGTLLPRISREMALQLWRAQWAERLMLSVGLQQSHAIDGLRAHHPIALMQNDCDSWGGLALDVRSNHTVVDKMILHPVRRHGPEHYISASVLQSSGTAVT</sequence>